<dbReference type="Pfam" id="PF08281">
    <property type="entry name" value="Sigma70_r4_2"/>
    <property type="match status" value="1"/>
</dbReference>
<keyword evidence="4" id="KW-0804">Transcription</keyword>
<evidence type="ECO:0000256" key="2">
    <source>
        <dbReference type="ARBA" id="ARBA00023015"/>
    </source>
</evidence>
<comment type="similarity">
    <text evidence="1">Belongs to the sigma-70 factor family. ECF subfamily.</text>
</comment>
<name>A0AAJ1AK01_9BACT</name>
<evidence type="ECO:0000259" key="6">
    <source>
        <dbReference type="Pfam" id="PF08281"/>
    </source>
</evidence>
<dbReference type="InterPro" id="IPR007627">
    <property type="entry name" value="RNA_pol_sigma70_r2"/>
</dbReference>
<dbReference type="InterPro" id="IPR013249">
    <property type="entry name" value="RNA_pol_sigma70_r4_t2"/>
</dbReference>
<evidence type="ECO:0000256" key="4">
    <source>
        <dbReference type="ARBA" id="ARBA00023163"/>
    </source>
</evidence>
<dbReference type="NCBIfam" id="TIGR02937">
    <property type="entry name" value="sigma70-ECF"/>
    <property type="match status" value="1"/>
</dbReference>
<dbReference type="Gene3D" id="1.10.10.10">
    <property type="entry name" value="Winged helix-like DNA-binding domain superfamily/Winged helix DNA-binding domain"/>
    <property type="match status" value="1"/>
</dbReference>
<dbReference type="GO" id="GO:0003677">
    <property type="term" value="F:DNA binding"/>
    <property type="evidence" value="ECO:0007669"/>
    <property type="project" value="InterPro"/>
</dbReference>
<keyword evidence="2" id="KW-0805">Transcription regulation</keyword>
<dbReference type="PANTHER" id="PTHR43133:SF59">
    <property type="entry name" value="ECF RNA POLYMERASE SIGMA FACTOR SIGR"/>
    <property type="match status" value="1"/>
</dbReference>
<sequence>MIPSECRTSKVARFEAAALPHLSLLYRVAYRLTERRADAEDLVQETLFKAFRSFHQFQGGTNCKAWLLTILKHTHLDHVRKTTKEPPFEPWDEAEPVVDGSQLSVEQIELALEKVLPAEVEQALQALPPQQRLPVILADLEEMGYDEIAGVLNCPVGTVRSRLHYGRALLRRRLWEFAKTRGYIKL</sequence>
<dbReference type="EMBL" id="JAIOIU010000167">
    <property type="protein sequence ID" value="MBZ0161074.1"/>
    <property type="molecule type" value="Genomic_DNA"/>
</dbReference>
<dbReference type="PANTHER" id="PTHR43133">
    <property type="entry name" value="RNA POLYMERASE ECF-TYPE SIGMA FACTO"/>
    <property type="match status" value="1"/>
</dbReference>
<proteinExistence type="inferred from homology"/>
<protein>
    <submittedName>
        <fullName evidence="7">Sigma-70 family RNA polymerase sigma factor</fullName>
    </submittedName>
</protein>
<dbReference type="AlphaFoldDB" id="A0AAJ1AK01"/>
<dbReference type="SUPFAM" id="SSF88946">
    <property type="entry name" value="Sigma2 domain of RNA polymerase sigma factors"/>
    <property type="match status" value="1"/>
</dbReference>
<evidence type="ECO:0000256" key="1">
    <source>
        <dbReference type="ARBA" id="ARBA00010641"/>
    </source>
</evidence>
<feature type="domain" description="RNA polymerase sigma factor 70 region 4 type 2" evidence="6">
    <location>
        <begin position="119"/>
        <end position="169"/>
    </location>
</feature>
<dbReference type="CDD" id="cd06171">
    <property type="entry name" value="Sigma70_r4"/>
    <property type="match status" value="1"/>
</dbReference>
<evidence type="ECO:0000256" key="3">
    <source>
        <dbReference type="ARBA" id="ARBA00023082"/>
    </source>
</evidence>
<keyword evidence="3" id="KW-0731">Sigma factor</keyword>
<dbReference type="Pfam" id="PF04542">
    <property type="entry name" value="Sigma70_r2"/>
    <property type="match status" value="1"/>
</dbReference>
<organism evidence="7 8">
    <name type="scientific">Candidatus Methylomirabilis tolerans</name>
    <dbReference type="NCBI Taxonomy" id="3123416"/>
    <lineage>
        <taxon>Bacteria</taxon>
        <taxon>Candidatus Methylomirabilota</taxon>
        <taxon>Candidatus Methylomirabilia</taxon>
        <taxon>Candidatus Methylomirabilales</taxon>
        <taxon>Candidatus Methylomirabilaceae</taxon>
        <taxon>Candidatus Methylomirabilis</taxon>
    </lineage>
</organism>
<dbReference type="GO" id="GO:0006352">
    <property type="term" value="P:DNA-templated transcription initiation"/>
    <property type="evidence" value="ECO:0007669"/>
    <property type="project" value="InterPro"/>
</dbReference>
<accession>A0AAJ1AK01</accession>
<feature type="domain" description="RNA polymerase sigma-70 region 2" evidence="5">
    <location>
        <begin position="21"/>
        <end position="83"/>
    </location>
</feature>
<dbReference type="InterPro" id="IPR013324">
    <property type="entry name" value="RNA_pol_sigma_r3/r4-like"/>
</dbReference>
<dbReference type="Gene3D" id="1.10.1740.10">
    <property type="match status" value="1"/>
</dbReference>
<evidence type="ECO:0000313" key="7">
    <source>
        <dbReference type="EMBL" id="MBZ0161074.1"/>
    </source>
</evidence>
<gene>
    <name evidence="7" type="ORF">K8G79_13250</name>
</gene>
<reference evidence="7 8" key="1">
    <citation type="journal article" date="2021" name="bioRxiv">
        <title>Unraveling nitrogen, sulfur and carbon metabolic pathways and microbial community transcriptional responses to substrate deprivation and toxicity stresses in a bioreactor mimicking anoxic brackish coastal sediment conditions.</title>
        <authorList>
            <person name="Martins P.D."/>
            <person name="Echeveste M.J."/>
            <person name="Arshad A."/>
            <person name="Kurth J."/>
            <person name="Ouboter H."/>
            <person name="Jetten M.S.M."/>
            <person name="Welte C.U."/>
        </authorList>
    </citation>
    <scope>NUCLEOTIDE SEQUENCE [LARGE SCALE GENOMIC DNA]</scope>
    <source>
        <strain evidence="7">MAG_38</strain>
    </source>
</reference>
<dbReference type="GO" id="GO:0016987">
    <property type="term" value="F:sigma factor activity"/>
    <property type="evidence" value="ECO:0007669"/>
    <property type="project" value="UniProtKB-KW"/>
</dbReference>
<dbReference type="Proteomes" id="UP001197609">
    <property type="component" value="Unassembled WGS sequence"/>
</dbReference>
<dbReference type="InterPro" id="IPR013325">
    <property type="entry name" value="RNA_pol_sigma_r2"/>
</dbReference>
<evidence type="ECO:0000313" key="8">
    <source>
        <dbReference type="Proteomes" id="UP001197609"/>
    </source>
</evidence>
<dbReference type="InterPro" id="IPR039425">
    <property type="entry name" value="RNA_pol_sigma-70-like"/>
</dbReference>
<dbReference type="InterPro" id="IPR036388">
    <property type="entry name" value="WH-like_DNA-bd_sf"/>
</dbReference>
<evidence type="ECO:0000259" key="5">
    <source>
        <dbReference type="Pfam" id="PF04542"/>
    </source>
</evidence>
<dbReference type="InterPro" id="IPR014284">
    <property type="entry name" value="RNA_pol_sigma-70_dom"/>
</dbReference>
<dbReference type="SUPFAM" id="SSF88659">
    <property type="entry name" value="Sigma3 and sigma4 domains of RNA polymerase sigma factors"/>
    <property type="match status" value="1"/>
</dbReference>
<comment type="caution">
    <text evidence="7">The sequence shown here is derived from an EMBL/GenBank/DDBJ whole genome shotgun (WGS) entry which is preliminary data.</text>
</comment>